<name>A0A6G3SJV7_STRAQ</name>
<protein>
    <submittedName>
        <fullName evidence="1">Uncharacterized protein</fullName>
    </submittedName>
</protein>
<organism evidence="1">
    <name type="scientific">Streptomyces anulatus</name>
    <name type="common">Streptomyces chrysomallus</name>
    <dbReference type="NCBI Taxonomy" id="1892"/>
    <lineage>
        <taxon>Bacteria</taxon>
        <taxon>Bacillati</taxon>
        <taxon>Actinomycetota</taxon>
        <taxon>Actinomycetes</taxon>
        <taxon>Kitasatosporales</taxon>
        <taxon>Streptomycetaceae</taxon>
        <taxon>Streptomyces</taxon>
    </lineage>
</organism>
<reference evidence="1" key="1">
    <citation type="submission" date="2020-01" db="EMBL/GenBank/DDBJ databases">
        <title>Insect and environment-associated Actinomycetes.</title>
        <authorList>
            <person name="Currrie C."/>
            <person name="Chevrette M."/>
            <person name="Carlson C."/>
            <person name="Stubbendieck R."/>
            <person name="Wendt-Pienkowski E."/>
        </authorList>
    </citation>
    <scope>NUCLEOTIDE SEQUENCE</scope>
    <source>
        <strain evidence="1">SID505</strain>
    </source>
</reference>
<accession>A0A6G3SJV7</accession>
<dbReference type="AlphaFoldDB" id="A0A6G3SJV7"/>
<dbReference type="RefSeq" id="WP_164256590.1">
    <property type="nucleotide sequence ID" value="NZ_JAAGMK010000097.1"/>
</dbReference>
<dbReference type="EMBL" id="JAAGMK010000097">
    <property type="protein sequence ID" value="NEB83296.1"/>
    <property type="molecule type" value="Genomic_DNA"/>
</dbReference>
<proteinExistence type="predicted"/>
<evidence type="ECO:0000313" key="1">
    <source>
        <dbReference type="EMBL" id="NEB83296.1"/>
    </source>
</evidence>
<comment type="caution">
    <text evidence="1">The sequence shown here is derived from an EMBL/GenBank/DDBJ whole genome shotgun (WGS) entry which is preliminary data.</text>
</comment>
<sequence length="122" mass="12967">MAEGVEIVLLRIRVNVCHPADPEHVLAQGMEEIPDGFGHALHQAPQDVIATVVIAPLDVGDGAKVRVFVDDCGPGALLGRLPRFGVGCRVCPGVCVGRLGEPDCDTAESVALDSRIWRFSDQ</sequence>
<gene>
    <name evidence="1" type="ORF">G3I43_03725</name>
</gene>